<feature type="transmembrane region" description="Helical" evidence="1">
    <location>
        <begin position="67"/>
        <end position="86"/>
    </location>
</feature>
<evidence type="ECO:0000313" key="3">
    <source>
        <dbReference type="Proteomes" id="UP000758168"/>
    </source>
</evidence>
<feature type="transmembrane region" description="Helical" evidence="1">
    <location>
        <begin position="20"/>
        <end position="40"/>
    </location>
</feature>
<feature type="transmembrane region" description="Helical" evidence="1">
    <location>
        <begin position="180"/>
        <end position="201"/>
    </location>
</feature>
<organism evidence="2 3">
    <name type="scientific">Microlunatus capsulatus</name>
    <dbReference type="NCBI Taxonomy" id="99117"/>
    <lineage>
        <taxon>Bacteria</taxon>
        <taxon>Bacillati</taxon>
        <taxon>Actinomycetota</taxon>
        <taxon>Actinomycetes</taxon>
        <taxon>Propionibacteriales</taxon>
        <taxon>Propionibacteriaceae</taxon>
        <taxon>Microlunatus</taxon>
    </lineage>
</organism>
<name>A0ABS4Z4X3_9ACTN</name>
<feature type="transmembrane region" description="Helical" evidence="1">
    <location>
        <begin position="98"/>
        <end position="118"/>
    </location>
</feature>
<feature type="transmembrane region" description="Helical" evidence="1">
    <location>
        <begin position="372"/>
        <end position="396"/>
    </location>
</feature>
<keyword evidence="3" id="KW-1185">Reference proteome</keyword>
<sequence>MLIPLHGIASRHDLPLPFSYVVTGAALALAVSFVVLLLAWRRPRFTRVGGVELPRLTRVVDAPVTRVVAQVVVLAAYAWAALALMAGQDLLTNPVFGFVYVWVWVGLIPVSLLLGQFWRATNPLRTVHRLLCALARVDPEVGLLPLPRRLGVWPAALGLFAFTWLELVQPDRTTLAVLRVWALAWFVLLVLGAILFGARWIGAADPFEAYARSVAQLSPWRRVGDTLRLVNPLAGLTAWRPPPGAVGVVAALLGSTAFDSFANTSWWISTVQSSDVVTVVWATGGLAVMILVVLVTFALAAAWMGRYGDRPAREYPRLMAGSVVPIVIGYAVAHYLTLLVSEGQRTAILWSDPLGRGWDVFGSAGMGVNNAIFAHPTAIAVVQAGAIVLGHVVGIVCAHEKAVALLPERAALRGQWPMLVMMVGYTCAGLLLLFSP</sequence>
<feature type="transmembrane region" description="Helical" evidence="1">
    <location>
        <begin position="279"/>
        <end position="303"/>
    </location>
</feature>
<protein>
    <recommendedName>
        <fullName evidence="4">Fenitrothion hydrolase</fullName>
    </recommendedName>
</protein>
<gene>
    <name evidence="2" type="ORF">JOF54_000712</name>
</gene>
<proteinExistence type="predicted"/>
<evidence type="ECO:0000313" key="2">
    <source>
        <dbReference type="EMBL" id="MBP2415790.1"/>
    </source>
</evidence>
<reference evidence="2 3" key="1">
    <citation type="submission" date="2021-03" db="EMBL/GenBank/DDBJ databases">
        <title>Sequencing the genomes of 1000 actinobacteria strains.</title>
        <authorList>
            <person name="Klenk H.-P."/>
        </authorList>
    </citation>
    <scope>NUCLEOTIDE SEQUENCE [LARGE SCALE GENOMIC DNA]</scope>
    <source>
        <strain evidence="2 3">DSM 12936</strain>
    </source>
</reference>
<keyword evidence="1" id="KW-1133">Transmembrane helix</keyword>
<feature type="transmembrane region" description="Helical" evidence="1">
    <location>
        <begin position="315"/>
        <end position="336"/>
    </location>
</feature>
<keyword evidence="1" id="KW-0812">Transmembrane</keyword>
<evidence type="ECO:0008006" key="4">
    <source>
        <dbReference type="Google" id="ProtNLM"/>
    </source>
</evidence>
<dbReference type="EMBL" id="JAGIOB010000001">
    <property type="protein sequence ID" value="MBP2415790.1"/>
    <property type="molecule type" value="Genomic_DNA"/>
</dbReference>
<feature type="transmembrane region" description="Helical" evidence="1">
    <location>
        <begin position="416"/>
        <end position="434"/>
    </location>
</feature>
<comment type="caution">
    <text evidence="2">The sequence shown here is derived from an EMBL/GenBank/DDBJ whole genome shotgun (WGS) entry which is preliminary data.</text>
</comment>
<accession>A0ABS4Z4X3</accession>
<dbReference type="Proteomes" id="UP000758168">
    <property type="component" value="Unassembled WGS sequence"/>
</dbReference>
<keyword evidence="1" id="KW-0472">Membrane</keyword>
<evidence type="ECO:0000256" key="1">
    <source>
        <dbReference type="SAM" id="Phobius"/>
    </source>
</evidence>
<dbReference type="RefSeq" id="WP_307803802.1">
    <property type="nucleotide sequence ID" value="NZ_BAAAMH010000023.1"/>
</dbReference>